<feature type="transmembrane region" description="Helical" evidence="1">
    <location>
        <begin position="52"/>
        <end position="76"/>
    </location>
</feature>
<keyword evidence="1" id="KW-0472">Membrane</keyword>
<reference evidence="3" key="1">
    <citation type="submission" date="2023-03" db="EMBL/GenBank/DDBJ databases">
        <title>Andean soil-derived lignocellulolytic bacterial consortium as a source of novel taxa and putative plastic-active enzymes.</title>
        <authorList>
            <person name="Diaz-Garcia L."/>
            <person name="Chuvochina M."/>
            <person name="Feuerriegel G."/>
            <person name="Bunk B."/>
            <person name="Sproer C."/>
            <person name="Streit W.R."/>
            <person name="Rodriguez L.M."/>
            <person name="Overmann J."/>
            <person name="Jimenez D.J."/>
        </authorList>
    </citation>
    <scope>NUCLEOTIDE SEQUENCE</scope>
    <source>
        <strain evidence="3">MAG 876</strain>
    </source>
</reference>
<evidence type="ECO:0000256" key="1">
    <source>
        <dbReference type="SAM" id="Phobius"/>
    </source>
</evidence>
<dbReference type="AlphaFoldDB" id="A0AAJ5WMJ3"/>
<sequence>MAGSDEKKCPYCAEVIKAEAQKCRYCGEMLNQSREARQVKEAPKSGSSAGKIILWIILTPILGLLGLMVLGAVISGTDSPEDKARKSAALAIELCWKDVRDDLEERSTRRFIRSVCEKMENDYRQKYNRAP</sequence>
<evidence type="ECO:0000313" key="4">
    <source>
        <dbReference type="Proteomes" id="UP001216329"/>
    </source>
</evidence>
<proteinExistence type="predicted"/>
<dbReference type="Pfam" id="PF13248">
    <property type="entry name" value="Zn_ribbon_3"/>
    <property type="match status" value="1"/>
</dbReference>
<keyword evidence="1" id="KW-0812">Transmembrane</keyword>
<feature type="domain" description="Putative zinc-ribbon" evidence="2">
    <location>
        <begin position="6"/>
        <end position="28"/>
    </location>
</feature>
<organism evidence="3 4">
    <name type="scientific">Candidatus Pseudomonas phytovorans</name>
    <dbReference type="NCBI Taxonomy" id="3121377"/>
    <lineage>
        <taxon>Bacteria</taxon>
        <taxon>Pseudomonadati</taxon>
        <taxon>Pseudomonadota</taxon>
        <taxon>Gammaproteobacteria</taxon>
        <taxon>Pseudomonadales</taxon>
        <taxon>Pseudomonadaceae</taxon>
        <taxon>Pseudomonas</taxon>
    </lineage>
</organism>
<protein>
    <submittedName>
        <fullName evidence="3">Zinc ribbon domain-containing protein</fullName>
    </submittedName>
</protein>
<gene>
    <name evidence="3" type="ORF">P0Y58_10425</name>
</gene>
<accession>A0AAJ5WMJ3</accession>
<dbReference type="EMBL" id="CP119325">
    <property type="protein sequence ID" value="WEK32579.1"/>
    <property type="molecule type" value="Genomic_DNA"/>
</dbReference>
<evidence type="ECO:0000313" key="3">
    <source>
        <dbReference type="EMBL" id="WEK32579.1"/>
    </source>
</evidence>
<evidence type="ECO:0000259" key="2">
    <source>
        <dbReference type="Pfam" id="PF13248"/>
    </source>
</evidence>
<dbReference type="Proteomes" id="UP001216329">
    <property type="component" value="Chromosome"/>
</dbReference>
<dbReference type="InterPro" id="IPR059113">
    <property type="entry name" value="Znf_ribbon"/>
</dbReference>
<keyword evidence="1" id="KW-1133">Transmembrane helix</keyword>
<name>A0AAJ5WMJ3_9PSED</name>